<keyword evidence="1" id="KW-1133">Transmembrane helix</keyword>
<dbReference type="EMBL" id="SOEG01000029">
    <property type="protein sequence ID" value="TDX48369.1"/>
    <property type="molecule type" value="Genomic_DNA"/>
</dbReference>
<gene>
    <name evidence="2" type="ORF">C7959_12930</name>
</gene>
<proteinExistence type="predicted"/>
<evidence type="ECO:0000313" key="2">
    <source>
        <dbReference type="EMBL" id="TDX48369.1"/>
    </source>
</evidence>
<evidence type="ECO:0000256" key="1">
    <source>
        <dbReference type="SAM" id="Phobius"/>
    </source>
</evidence>
<keyword evidence="1" id="KW-0472">Membrane</keyword>
<name>A0A4V3GXK6_9FIRM</name>
<feature type="transmembrane region" description="Helical" evidence="1">
    <location>
        <begin position="26"/>
        <end position="48"/>
    </location>
</feature>
<feature type="transmembrane region" description="Helical" evidence="1">
    <location>
        <begin position="230"/>
        <end position="250"/>
    </location>
</feature>
<comment type="caution">
    <text evidence="2">The sequence shown here is derived from an EMBL/GenBank/DDBJ whole genome shotgun (WGS) entry which is preliminary data.</text>
</comment>
<protein>
    <submittedName>
        <fullName evidence="2">ABC-2 type transport system permease protein</fullName>
    </submittedName>
</protein>
<dbReference type="PANTHER" id="PTHR36833:SF1">
    <property type="entry name" value="INTEGRAL MEMBRANE TRANSPORT PROTEIN"/>
    <property type="match status" value="1"/>
</dbReference>
<feature type="transmembrane region" description="Helical" evidence="1">
    <location>
        <begin position="201"/>
        <end position="218"/>
    </location>
</feature>
<dbReference type="AlphaFoldDB" id="A0A4V3GXK6"/>
<keyword evidence="1" id="KW-0812">Transmembrane</keyword>
<dbReference type="RefSeq" id="WP_134118154.1">
    <property type="nucleotide sequence ID" value="NZ_SOEG01000029.1"/>
</dbReference>
<dbReference type="PANTHER" id="PTHR36833">
    <property type="entry name" value="SLR0610 PROTEIN-RELATED"/>
    <property type="match status" value="1"/>
</dbReference>
<evidence type="ECO:0000313" key="3">
    <source>
        <dbReference type="Proteomes" id="UP000295832"/>
    </source>
</evidence>
<keyword evidence="3" id="KW-1185">Reference proteome</keyword>
<sequence>MKRYLKVYLKMLAAHIKSLMQYKFDFLIGVISTVSLQAANLAMIWVIFQNVTQIKGYSYEHILLIYGTALLAKSINHIFFDNLWLLPQRYVQHGEMDRLLTKPLNPLFYLIAERWQEDGIGNLLVGLFIVKDAVAKLNFEFTAFTLVIYTIFILMGGLLYASINLITSSFSFRFVKVFPLIELVHDLNEFTRYPIYIFDKFFRILLTWIIPFAFASFYPVEALLDGFKSGYSFIIIPFALLFSLLAYRIWLWNLGAYSSTGS</sequence>
<dbReference type="Pfam" id="PF06182">
    <property type="entry name" value="ABC2_membrane_6"/>
    <property type="match status" value="1"/>
</dbReference>
<feature type="transmembrane region" description="Helical" evidence="1">
    <location>
        <begin position="146"/>
        <end position="166"/>
    </location>
</feature>
<dbReference type="STRING" id="926561.GCA_000379025_02392"/>
<accession>A0A4V3GXK6</accession>
<organism evidence="2 3">
    <name type="scientific">Orenia marismortui</name>
    <dbReference type="NCBI Taxonomy" id="46469"/>
    <lineage>
        <taxon>Bacteria</taxon>
        <taxon>Bacillati</taxon>
        <taxon>Bacillota</taxon>
        <taxon>Clostridia</taxon>
        <taxon>Halanaerobiales</taxon>
        <taxon>Halobacteroidaceae</taxon>
        <taxon>Orenia</taxon>
    </lineage>
</organism>
<dbReference type="InterPro" id="IPR010390">
    <property type="entry name" value="ABC-2_transporter-like"/>
</dbReference>
<dbReference type="Proteomes" id="UP000295832">
    <property type="component" value="Unassembled WGS sequence"/>
</dbReference>
<reference evidence="2 3" key="1">
    <citation type="submission" date="2019-03" db="EMBL/GenBank/DDBJ databases">
        <title>Subsurface microbial communities from deep shales in Ohio and West Virginia, USA.</title>
        <authorList>
            <person name="Wrighton K."/>
        </authorList>
    </citation>
    <scope>NUCLEOTIDE SEQUENCE [LARGE SCALE GENOMIC DNA]</scope>
    <source>
        <strain evidence="2 3">MSL 6dP</strain>
    </source>
</reference>